<name>A0ABW9I1U2_9ACTN</name>
<protein>
    <recommendedName>
        <fullName evidence="3">Knr4/Smi1-like domain-containing protein</fullName>
    </recommendedName>
</protein>
<proteinExistence type="predicted"/>
<organism evidence="1 2">
    <name type="scientific">Streptomyces niveiscabiei</name>
    <dbReference type="NCBI Taxonomy" id="164115"/>
    <lineage>
        <taxon>Bacteria</taxon>
        <taxon>Bacillati</taxon>
        <taxon>Actinomycetota</taxon>
        <taxon>Actinomycetes</taxon>
        <taxon>Kitasatosporales</taxon>
        <taxon>Streptomycetaceae</taxon>
        <taxon>Streptomyces</taxon>
    </lineage>
</organism>
<reference evidence="1 2" key="1">
    <citation type="submission" date="2024-12" db="EMBL/GenBank/DDBJ databases">
        <title>Forecasting of Potato common scab and diversities of Pathogenic streptomyces spp. in china.</title>
        <authorList>
            <person name="Handique U."/>
            <person name="Wu J."/>
        </authorList>
    </citation>
    <scope>NUCLEOTIDE SEQUENCE [LARGE SCALE GENOMIC DNA]</scope>
    <source>
        <strain evidence="1 2">ZRIMU1530</strain>
    </source>
</reference>
<evidence type="ECO:0000313" key="1">
    <source>
        <dbReference type="EMBL" id="MFM9614305.1"/>
    </source>
</evidence>
<evidence type="ECO:0008006" key="3">
    <source>
        <dbReference type="Google" id="ProtNLM"/>
    </source>
</evidence>
<evidence type="ECO:0000313" key="2">
    <source>
        <dbReference type="Proteomes" id="UP001631957"/>
    </source>
</evidence>
<dbReference type="EMBL" id="JBJVNI010000025">
    <property type="protein sequence ID" value="MFM9614305.1"/>
    <property type="molecule type" value="Genomic_DNA"/>
</dbReference>
<dbReference type="RefSeq" id="WP_409123594.1">
    <property type="nucleotide sequence ID" value="NZ_JBJVNI010000025.1"/>
</dbReference>
<accession>A0ABW9I1U2</accession>
<dbReference type="Proteomes" id="UP001631957">
    <property type="component" value="Unassembled WGS sequence"/>
</dbReference>
<keyword evidence="2" id="KW-1185">Reference proteome</keyword>
<sequence length="221" mass="24340">MTAHDVARELPGITELRDHCRSLAVLEAILSPEWADRCHSFDTDWSETEEAASMRDGSGDEYSIVFSPAGAYLRGYAHESPMSPYGNDGPWPGVLDEVPEVFAPYVDEPAFSDEDGMPVVTVCLWRRTGDEGWSAGAIDFPESFHGDPDGAESLFALLTDRSAEAFQEWAKDYYETEVDLEAIRHVLASRPLTEEVVTRLNPEVPLAALAKGLTEAGYPRA</sequence>
<gene>
    <name evidence="1" type="ORF">ACKI18_37225</name>
</gene>
<comment type="caution">
    <text evidence="1">The sequence shown here is derived from an EMBL/GenBank/DDBJ whole genome shotgun (WGS) entry which is preliminary data.</text>
</comment>